<dbReference type="Proteomes" id="UP000515703">
    <property type="component" value="Chromosome"/>
</dbReference>
<reference evidence="2 3" key="2">
    <citation type="submission" date="2020-08" db="EMBL/GenBank/DDBJ databases">
        <authorList>
            <person name="Ueki A."/>
            <person name="Tonouchi A."/>
        </authorList>
    </citation>
    <scope>NUCLEOTIDE SEQUENCE [LARGE SCALE GENOMIC DNA]</scope>
    <source>
        <strain evidence="2 3">CTTW</strain>
    </source>
</reference>
<gene>
    <name evidence="2" type="ORF">bsdcttw_40950</name>
</gene>
<sequence length="201" mass="23354">MELRHELEGDYKETENVTREAFWNVYRPGCNEHLVLHNLRKSSTFIKELDYVAVEKGRVIGNIIYSRMMKEGMICNEIIAFGPISILPEFQGQGIGSLLITETMKRAKELGYKAVLITGNPDYYRRFGFISASKYHIHLPDSSLDEEASFFMAKELEEDYLIKHPGIYNFDTVFDPSDIELERFETLFSYKEKRESRAGDL</sequence>
<dbReference type="KEGG" id="acht:bsdcttw_40950"/>
<dbReference type="GO" id="GO:0016747">
    <property type="term" value="F:acyltransferase activity, transferring groups other than amino-acyl groups"/>
    <property type="evidence" value="ECO:0007669"/>
    <property type="project" value="InterPro"/>
</dbReference>
<dbReference type="EMBL" id="AP023368">
    <property type="protein sequence ID" value="BCK01055.1"/>
    <property type="molecule type" value="Genomic_DNA"/>
</dbReference>
<evidence type="ECO:0000313" key="2">
    <source>
        <dbReference type="EMBL" id="BCK01055.1"/>
    </source>
</evidence>
<name>A0A7I8DUK6_9FIRM</name>
<keyword evidence="2" id="KW-0808">Transferase</keyword>
<dbReference type="Pfam" id="PF13508">
    <property type="entry name" value="Acetyltransf_7"/>
    <property type="match status" value="1"/>
</dbReference>
<reference evidence="2 3" key="1">
    <citation type="submission" date="2020-08" db="EMBL/GenBank/DDBJ databases">
        <title>Draft genome sequencing of an Anaerocolumna strain isolated from anoxic soil subjected to BSD treatment.</title>
        <authorList>
            <person name="Uek A."/>
            <person name="Tonouchi A."/>
        </authorList>
    </citation>
    <scope>NUCLEOTIDE SEQUENCE [LARGE SCALE GENOMIC DNA]</scope>
    <source>
        <strain evidence="2 3">CTTW</strain>
    </source>
</reference>
<dbReference type="InterPro" id="IPR016181">
    <property type="entry name" value="Acyl_CoA_acyltransferase"/>
</dbReference>
<evidence type="ECO:0000259" key="1">
    <source>
        <dbReference type="PROSITE" id="PS51186"/>
    </source>
</evidence>
<dbReference type="Gene3D" id="3.40.630.30">
    <property type="match status" value="1"/>
</dbReference>
<dbReference type="RefSeq" id="WP_185256666.1">
    <property type="nucleotide sequence ID" value="NZ_AP023368.1"/>
</dbReference>
<dbReference type="PROSITE" id="PS51186">
    <property type="entry name" value="GNAT"/>
    <property type="match status" value="1"/>
</dbReference>
<proteinExistence type="predicted"/>
<feature type="domain" description="N-acetyltransferase" evidence="1">
    <location>
        <begin position="1"/>
        <end position="157"/>
    </location>
</feature>
<protein>
    <submittedName>
        <fullName evidence="2">N-acetyltransferase</fullName>
    </submittedName>
</protein>
<dbReference type="InterPro" id="IPR000182">
    <property type="entry name" value="GNAT_dom"/>
</dbReference>
<accession>A0A7I8DUK6</accession>
<keyword evidence="3" id="KW-1185">Reference proteome</keyword>
<dbReference type="AlphaFoldDB" id="A0A7I8DUK6"/>
<dbReference type="SUPFAM" id="SSF55729">
    <property type="entry name" value="Acyl-CoA N-acyltransferases (Nat)"/>
    <property type="match status" value="1"/>
</dbReference>
<evidence type="ECO:0000313" key="3">
    <source>
        <dbReference type="Proteomes" id="UP000515703"/>
    </source>
</evidence>
<organism evidence="2 3">
    <name type="scientific">Anaerocolumna chitinilytica</name>
    <dbReference type="NCBI Taxonomy" id="1727145"/>
    <lineage>
        <taxon>Bacteria</taxon>
        <taxon>Bacillati</taxon>
        <taxon>Bacillota</taxon>
        <taxon>Clostridia</taxon>
        <taxon>Lachnospirales</taxon>
        <taxon>Lachnospiraceae</taxon>
        <taxon>Anaerocolumna</taxon>
    </lineage>
</organism>
<dbReference type="CDD" id="cd04301">
    <property type="entry name" value="NAT_SF"/>
    <property type="match status" value="1"/>
</dbReference>